<dbReference type="PANTHER" id="PTHR38696:SF1">
    <property type="entry name" value="MEDIATOR OF RNA POLYMERASE II TRANSCRIPTION SUBUNIT 13"/>
    <property type="match status" value="1"/>
</dbReference>
<name>A0A553PND7_TIGCA</name>
<dbReference type="Proteomes" id="UP000318571">
    <property type="component" value="Chromosome 6"/>
</dbReference>
<comment type="caution">
    <text evidence="2">The sequence shown here is derived from an EMBL/GenBank/DDBJ whole genome shotgun (WGS) entry which is preliminary data.</text>
</comment>
<dbReference type="OMA" id="NDTRESY"/>
<evidence type="ECO:0000256" key="1">
    <source>
        <dbReference type="SAM" id="MobiDB-lite"/>
    </source>
</evidence>
<reference evidence="2 3" key="1">
    <citation type="journal article" date="2018" name="Nat. Ecol. Evol.">
        <title>Genomic signatures of mitonuclear coevolution across populations of Tigriopus californicus.</title>
        <authorList>
            <person name="Barreto F.S."/>
            <person name="Watson E.T."/>
            <person name="Lima T.G."/>
            <person name="Willett C.S."/>
            <person name="Edmands S."/>
            <person name="Li W."/>
            <person name="Burton R.S."/>
        </authorList>
    </citation>
    <scope>NUCLEOTIDE SEQUENCE [LARGE SCALE GENOMIC DNA]</scope>
    <source>
        <strain evidence="2 3">San Diego</strain>
    </source>
</reference>
<evidence type="ECO:0000313" key="3">
    <source>
        <dbReference type="Proteomes" id="UP000318571"/>
    </source>
</evidence>
<protein>
    <submittedName>
        <fullName evidence="2">Uncharacterized protein</fullName>
    </submittedName>
</protein>
<dbReference type="EMBL" id="VCGU01000002">
    <property type="protein sequence ID" value="TRY79198.1"/>
    <property type="molecule type" value="Genomic_DNA"/>
</dbReference>
<evidence type="ECO:0000313" key="2">
    <source>
        <dbReference type="EMBL" id="TRY79198.1"/>
    </source>
</evidence>
<accession>A0A553PND7</accession>
<organism evidence="2 3">
    <name type="scientific">Tigriopus californicus</name>
    <name type="common">Marine copepod</name>
    <dbReference type="NCBI Taxonomy" id="6832"/>
    <lineage>
        <taxon>Eukaryota</taxon>
        <taxon>Metazoa</taxon>
        <taxon>Ecdysozoa</taxon>
        <taxon>Arthropoda</taxon>
        <taxon>Crustacea</taxon>
        <taxon>Multicrustacea</taxon>
        <taxon>Hexanauplia</taxon>
        <taxon>Copepoda</taxon>
        <taxon>Harpacticoida</taxon>
        <taxon>Harpacticidae</taxon>
        <taxon>Tigriopus</taxon>
    </lineage>
</organism>
<gene>
    <name evidence="2" type="ORF">TCAL_05995</name>
</gene>
<proteinExistence type="predicted"/>
<dbReference type="PANTHER" id="PTHR38696">
    <property type="entry name" value="MEDIATOR OF RNA POLYMERASE II TRANSCRIPTION SUBUNIT 13"/>
    <property type="match status" value="1"/>
</dbReference>
<feature type="compositionally biased region" description="Low complexity" evidence="1">
    <location>
        <begin position="553"/>
        <end position="569"/>
    </location>
</feature>
<feature type="compositionally biased region" description="Polar residues" evidence="1">
    <location>
        <begin position="570"/>
        <end position="601"/>
    </location>
</feature>
<sequence>MDELEPKYDLSDNGFPVQEPVSNFGIMLREPNKIRLINVGPELVRCIHERLEQLVPIDTFGYVIFKDYQISFTGRFNIYDIILDKDYFTQVRASKEDMTLIKVVFCRIFGALFCYGYDVVTASDLARDLQTHSTIFFKLRDPHDYMPLHCFSHKFICIAPYSTDSILLINVPKVAVEQIIKTIHLTWSPGIKSKQTLADDDRSVSVVISLKLAGSPWSAAVYNSGKSTIQARLIIIEVARILATFQWRFAINVNFTGAADSFFFQWCPNLDLEDIRYCALILSRYDRLRMLQVPSSLTPTIKECVNKFWYLQLLKQREYHGTTEFKLGGCPWWADGNDAIESRYFISCLIGTLKMNGWEVCGTMDLSRHNNDKSTFLLRQASPQIQAHMCISFNKTNRIRLIVSSSDISEESELQLTTRMNETIKQHWVALGPRNYGKSIEWKLEGDPWDTEGLYSDQTRGVYLLCLLLEVIQPLGWRLVSSTDVSSKNLDPNERGYSLVGKPEDLHTWFFLFDPSLKKETQTLGETGSNHQGHNNQQQQPPQHPHHHHHHPLSSQQHLPQHQQSQQQLKSSSAHDLVGGSSSVPNLDQNTSNSPPLFNPTTPIPNHGSTLGLSGRGTQYDGHSYQQQLGTQHTTAGGYASQQGHYPNDMVMIMGGGLIHQQNHSRSVPSVASIDHHLPSF</sequence>
<keyword evidence="3" id="KW-1185">Reference proteome</keyword>
<dbReference type="STRING" id="6832.A0A553PND7"/>
<feature type="compositionally biased region" description="Low complexity" evidence="1">
    <location>
        <begin position="530"/>
        <end position="541"/>
    </location>
</feature>
<dbReference type="AlphaFoldDB" id="A0A553PND7"/>
<feature type="region of interest" description="Disordered" evidence="1">
    <location>
        <begin position="522"/>
        <end position="623"/>
    </location>
</feature>